<feature type="compositionally biased region" description="Basic and acidic residues" evidence="1">
    <location>
        <begin position="149"/>
        <end position="173"/>
    </location>
</feature>
<evidence type="ECO:0000256" key="2">
    <source>
        <dbReference type="SAM" id="SignalP"/>
    </source>
</evidence>
<dbReference type="AlphaFoldDB" id="A0A2N9H4Y1"/>
<feature type="region of interest" description="Disordered" evidence="1">
    <location>
        <begin position="185"/>
        <end position="205"/>
    </location>
</feature>
<keyword evidence="2" id="KW-0732">Signal</keyword>
<protein>
    <submittedName>
        <fullName evidence="3">Uncharacterized protein</fullName>
    </submittedName>
</protein>
<evidence type="ECO:0000313" key="3">
    <source>
        <dbReference type="EMBL" id="SPD06898.1"/>
    </source>
</evidence>
<feature type="compositionally biased region" description="Basic and acidic residues" evidence="1">
    <location>
        <begin position="87"/>
        <end position="97"/>
    </location>
</feature>
<feature type="chain" id="PRO_5014932179" evidence="2">
    <location>
        <begin position="26"/>
        <end position="205"/>
    </location>
</feature>
<sequence length="205" mass="22744">MVHTRFTSFVLGLLFVMHAFSNSSAYSHRVEEGLEGKNVAVQKGVVDAINTAGLRTIGLGGRKMAVHKVVMSKEIERTSENSGEDSNASKKSLDRSQYKVNVQNNLNMLEPKASKFASFGSIPRSKPAQLQNTNSKHSQDSKAVPTKASLERSDKPASKEKYDSSERDEARRLLEATKEIVNLMHKDYKGTAHRKPPINNHEPSH</sequence>
<dbReference type="PANTHER" id="PTHR36313">
    <property type="entry name" value="ROOT MERISTEM GROWTH FACTOR 2"/>
    <property type="match status" value="1"/>
</dbReference>
<name>A0A2N9H4Y1_FAGSY</name>
<dbReference type="GO" id="GO:0010082">
    <property type="term" value="P:regulation of root meristem growth"/>
    <property type="evidence" value="ECO:0007669"/>
    <property type="project" value="InterPro"/>
</dbReference>
<gene>
    <name evidence="3" type="ORF">FSB_LOCUS34780</name>
</gene>
<evidence type="ECO:0000256" key="1">
    <source>
        <dbReference type="SAM" id="MobiDB-lite"/>
    </source>
</evidence>
<feature type="region of interest" description="Disordered" evidence="1">
    <location>
        <begin position="118"/>
        <end position="173"/>
    </location>
</feature>
<dbReference type="GO" id="GO:0008083">
    <property type="term" value="F:growth factor activity"/>
    <property type="evidence" value="ECO:0007669"/>
    <property type="project" value="InterPro"/>
</dbReference>
<feature type="signal peptide" evidence="2">
    <location>
        <begin position="1"/>
        <end position="25"/>
    </location>
</feature>
<reference evidence="3" key="1">
    <citation type="submission" date="2018-02" db="EMBL/GenBank/DDBJ databases">
        <authorList>
            <person name="Cohen D.B."/>
            <person name="Kent A.D."/>
        </authorList>
    </citation>
    <scope>NUCLEOTIDE SEQUENCE</scope>
</reference>
<proteinExistence type="predicted"/>
<dbReference type="InterPro" id="IPR038804">
    <property type="entry name" value="RGF3"/>
</dbReference>
<accession>A0A2N9H4Y1</accession>
<dbReference type="EMBL" id="OIVN01002846">
    <property type="protein sequence ID" value="SPD06898.1"/>
    <property type="molecule type" value="Genomic_DNA"/>
</dbReference>
<dbReference type="PANTHER" id="PTHR36313:SF7">
    <property type="entry name" value="OS09G0474600 PROTEIN"/>
    <property type="match status" value="1"/>
</dbReference>
<feature type="region of interest" description="Disordered" evidence="1">
    <location>
        <begin position="75"/>
        <end position="97"/>
    </location>
</feature>
<organism evidence="3">
    <name type="scientific">Fagus sylvatica</name>
    <name type="common">Beechnut</name>
    <dbReference type="NCBI Taxonomy" id="28930"/>
    <lineage>
        <taxon>Eukaryota</taxon>
        <taxon>Viridiplantae</taxon>
        <taxon>Streptophyta</taxon>
        <taxon>Embryophyta</taxon>
        <taxon>Tracheophyta</taxon>
        <taxon>Spermatophyta</taxon>
        <taxon>Magnoliopsida</taxon>
        <taxon>eudicotyledons</taxon>
        <taxon>Gunneridae</taxon>
        <taxon>Pentapetalae</taxon>
        <taxon>rosids</taxon>
        <taxon>fabids</taxon>
        <taxon>Fagales</taxon>
        <taxon>Fagaceae</taxon>
        <taxon>Fagus</taxon>
    </lineage>
</organism>